<dbReference type="SUPFAM" id="SSF46894">
    <property type="entry name" value="C-terminal effector domain of the bipartite response regulators"/>
    <property type="match status" value="1"/>
</dbReference>
<dbReference type="RefSeq" id="WP_274689928.1">
    <property type="nucleotide sequence ID" value="NZ_JAPMOU010000022.1"/>
</dbReference>
<gene>
    <name evidence="3" type="ORF">ORQ98_16705</name>
</gene>
<keyword evidence="4" id="KW-1185">Reference proteome</keyword>
<name>A0ABT5UB35_9GAMM</name>
<dbReference type="EMBL" id="JAPMOU010000022">
    <property type="protein sequence ID" value="MDE1463595.1"/>
    <property type="molecule type" value="Genomic_DNA"/>
</dbReference>
<dbReference type="Pfam" id="PF00196">
    <property type="entry name" value="GerE"/>
    <property type="match status" value="1"/>
</dbReference>
<sequence>MLTLLLYSPSEHVCLHWQRALADANYKLITTSSLQDALSNLRTIHESIYLLHERDLADPLTMIPELITQQSQAKVVVLEDEYDTKRAYTYFQAGVVGVCNAFMAAKQIPLLIAVVSQGQVWCGKPFMEAMVKSLAQQPNKKANTELLHKLSPREQEVALQVVEGLNNKEISNKMGVSERTIKAHLSNIFKKLNVKDRLQLALCLRQ</sequence>
<evidence type="ECO:0000313" key="3">
    <source>
        <dbReference type="EMBL" id="MDE1463595.1"/>
    </source>
</evidence>
<dbReference type="CDD" id="cd06170">
    <property type="entry name" value="LuxR_C_like"/>
    <property type="match status" value="1"/>
</dbReference>
<organism evidence="3 4">
    <name type="scientific">Spartinivicinus poritis</name>
    <dbReference type="NCBI Taxonomy" id="2994640"/>
    <lineage>
        <taxon>Bacteria</taxon>
        <taxon>Pseudomonadati</taxon>
        <taxon>Pseudomonadota</taxon>
        <taxon>Gammaproteobacteria</taxon>
        <taxon>Oceanospirillales</taxon>
        <taxon>Zooshikellaceae</taxon>
        <taxon>Spartinivicinus</taxon>
    </lineage>
</organism>
<evidence type="ECO:0000259" key="2">
    <source>
        <dbReference type="PROSITE" id="PS50043"/>
    </source>
</evidence>
<dbReference type="InterPro" id="IPR011006">
    <property type="entry name" value="CheY-like_superfamily"/>
</dbReference>
<dbReference type="PANTHER" id="PTHR43214:SF38">
    <property type="entry name" value="NITRATE_NITRITE RESPONSE REGULATOR PROTEIN NARL"/>
    <property type="match status" value="1"/>
</dbReference>
<dbReference type="PRINTS" id="PR00038">
    <property type="entry name" value="HTHLUXR"/>
</dbReference>
<dbReference type="Gene3D" id="3.40.50.2300">
    <property type="match status" value="1"/>
</dbReference>
<dbReference type="PROSITE" id="PS00622">
    <property type="entry name" value="HTH_LUXR_1"/>
    <property type="match status" value="1"/>
</dbReference>
<evidence type="ECO:0000313" key="4">
    <source>
        <dbReference type="Proteomes" id="UP001528823"/>
    </source>
</evidence>
<dbReference type="InterPro" id="IPR039420">
    <property type="entry name" value="WalR-like"/>
</dbReference>
<dbReference type="PROSITE" id="PS50043">
    <property type="entry name" value="HTH_LUXR_2"/>
    <property type="match status" value="1"/>
</dbReference>
<dbReference type="Proteomes" id="UP001528823">
    <property type="component" value="Unassembled WGS sequence"/>
</dbReference>
<comment type="caution">
    <text evidence="3">The sequence shown here is derived from an EMBL/GenBank/DDBJ whole genome shotgun (WGS) entry which is preliminary data.</text>
</comment>
<keyword evidence="1" id="KW-0238">DNA-binding</keyword>
<dbReference type="SMART" id="SM00421">
    <property type="entry name" value="HTH_LUXR"/>
    <property type="match status" value="1"/>
</dbReference>
<protein>
    <submittedName>
        <fullName evidence="3">Response regulator transcription factor</fullName>
    </submittedName>
</protein>
<reference evidence="3 4" key="1">
    <citation type="submission" date="2022-11" db="EMBL/GenBank/DDBJ databases">
        <title>Spartinivicinus poritis sp. nov., isolated from scleractinian coral Porites lutea.</title>
        <authorList>
            <person name="Zhang G."/>
            <person name="Cai L."/>
            <person name="Wei Q."/>
        </authorList>
    </citation>
    <scope>NUCLEOTIDE SEQUENCE [LARGE SCALE GENOMIC DNA]</scope>
    <source>
        <strain evidence="3 4">A2-2</strain>
    </source>
</reference>
<evidence type="ECO:0000256" key="1">
    <source>
        <dbReference type="ARBA" id="ARBA00023125"/>
    </source>
</evidence>
<dbReference type="InterPro" id="IPR016032">
    <property type="entry name" value="Sig_transdc_resp-reg_C-effctor"/>
</dbReference>
<accession>A0ABT5UB35</accession>
<feature type="domain" description="HTH luxR-type" evidence="2">
    <location>
        <begin position="143"/>
        <end position="206"/>
    </location>
</feature>
<proteinExistence type="predicted"/>
<dbReference type="SUPFAM" id="SSF52172">
    <property type="entry name" value="CheY-like"/>
    <property type="match status" value="1"/>
</dbReference>
<dbReference type="InterPro" id="IPR000792">
    <property type="entry name" value="Tscrpt_reg_LuxR_C"/>
</dbReference>
<dbReference type="PANTHER" id="PTHR43214">
    <property type="entry name" value="TWO-COMPONENT RESPONSE REGULATOR"/>
    <property type="match status" value="1"/>
</dbReference>